<dbReference type="GO" id="GO:0015288">
    <property type="term" value="F:porin activity"/>
    <property type="evidence" value="ECO:0007669"/>
    <property type="project" value="TreeGrafter"/>
</dbReference>
<protein>
    <submittedName>
        <fullName evidence="7">Type I secretion outer membrane protein, TolC</fullName>
    </submittedName>
</protein>
<dbReference type="EMBL" id="UOFL01000116">
    <property type="protein sequence ID" value="VAW76992.1"/>
    <property type="molecule type" value="Genomic_DNA"/>
</dbReference>
<name>A0A3B0YP22_9ZZZZ</name>
<dbReference type="PANTHER" id="PTHR30026">
    <property type="entry name" value="OUTER MEMBRANE PROTEIN TOLC"/>
    <property type="match status" value="1"/>
</dbReference>
<dbReference type="SUPFAM" id="SSF56954">
    <property type="entry name" value="Outer membrane efflux proteins (OEP)"/>
    <property type="match status" value="1"/>
</dbReference>
<evidence type="ECO:0000313" key="7">
    <source>
        <dbReference type="EMBL" id="VAW76992.1"/>
    </source>
</evidence>
<dbReference type="GO" id="GO:0015562">
    <property type="term" value="F:efflux transmembrane transporter activity"/>
    <property type="evidence" value="ECO:0007669"/>
    <property type="project" value="InterPro"/>
</dbReference>
<proteinExistence type="predicted"/>
<dbReference type="Gene3D" id="1.20.1600.10">
    <property type="entry name" value="Outer membrane efflux proteins (OEP)"/>
    <property type="match status" value="1"/>
</dbReference>
<organism evidence="7">
    <name type="scientific">hydrothermal vent metagenome</name>
    <dbReference type="NCBI Taxonomy" id="652676"/>
    <lineage>
        <taxon>unclassified sequences</taxon>
        <taxon>metagenomes</taxon>
        <taxon>ecological metagenomes</taxon>
    </lineage>
</organism>
<dbReference type="InterPro" id="IPR051906">
    <property type="entry name" value="TolC-like"/>
</dbReference>
<evidence type="ECO:0000256" key="1">
    <source>
        <dbReference type="ARBA" id="ARBA00004442"/>
    </source>
</evidence>
<dbReference type="NCBIfam" id="TIGR01844">
    <property type="entry name" value="type_I_sec_TolC"/>
    <property type="match status" value="1"/>
</dbReference>
<keyword evidence="6" id="KW-0998">Cell outer membrane</keyword>
<dbReference type="GO" id="GO:1990281">
    <property type="term" value="C:efflux pump complex"/>
    <property type="evidence" value="ECO:0007669"/>
    <property type="project" value="TreeGrafter"/>
</dbReference>
<evidence type="ECO:0000256" key="4">
    <source>
        <dbReference type="ARBA" id="ARBA00022692"/>
    </source>
</evidence>
<evidence type="ECO:0000256" key="3">
    <source>
        <dbReference type="ARBA" id="ARBA00022452"/>
    </source>
</evidence>
<keyword evidence="2" id="KW-0813">Transport</keyword>
<sequence>MHKTLITCLLFFSGTTSAENLKTVLDSALRNDPVLSAARSNFRAIAQNSPQARALLLPNIILNINSSNTTQTGTIAFKNETDNISLSITQPLFNYALFMKLKQAKVTVRKAGVNLNVAYQSLLLRVTERYFAVLTAEDKLAFARAEKRAITRQLEQARKRFDVGLIAITNVHEAQAAFDLATAEVISARNSLASQQEALREITNRQHLGLHRLKSQVPLLSPKPANLEKWTQAALRQNLKLKAIALDATLARVEIKVQKSGHFPTLDIVANKTKNEGTGGFFGALNTDNESIELRLKIPLYTGGLARSKTKQARHQYRQAQYNLERQRRETLRQTREAYRGVIAGISRVRALKQAIVSSQSAIKATKAGYRVGTRTVVDVLNSQRELFKARSNYSEARHNYVLNLLKLKQAAGTLSIKDILSINGWLVTASISGN</sequence>
<dbReference type="InterPro" id="IPR010130">
    <property type="entry name" value="T1SS_OMP_TolC"/>
</dbReference>
<dbReference type="AlphaFoldDB" id="A0A3B0YP22"/>
<evidence type="ECO:0000256" key="6">
    <source>
        <dbReference type="ARBA" id="ARBA00023237"/>
    </source>
</evidence>
<keyword evidence="3" id="KW-1134">Transmembrane beta strand</keyword>
<gene>
    <name evidence="7" type="ORF">MNBD_GAMMA12-1121</name>
</gene>
<dbReference type="PANTHER" id="PTHR30026:SF20">
    <property type="entry name" value="OUTER MEMBRANE PROTEIN TOLC"/>
    <property type="match status" value="1"/>
</dbReference>
<evidence type="ECO:0000256" key="5">
    <source>
        <dbReference type="ARBA" id="ARBA00023136"/>
    </source>
</evidence>
<dbReference type="GO" id="GO:0009279">
    <property type="term" value="C:cell outer membrane"/>
    <property type="evidence" value="ECO:0007669"/>
    <property type="project" value="UniProtKB-SubCell"/>
</dbReference>
<reference evidence="7" key="1">
    <citation type="submission" date="2018-06" db="EMBL/GenBank/DDBJ databases">
        <authorList>
            <person name="Zhirakovskaya E."/>
        </authorList>
    </citation>
    <scope>NUCLEOTIDE SEQUENCE</scope>
</reference>
<keyword evidence="5" id="KW-0472">Membrane</keyword>
<dbReference type="InterPro" id="IPR003423">
    <property type="entry name" value="OMP_efflux"/>
</dbReference>
<keyword evidence="4" id="KW-0812">Transmembrane</keyword>
<comment type="subcellular location">
    <subcellularLocation>
        <location evidence="1">Cell outer membrane</location>
    </subcellularLocation>
</comment>
<dbReference type="Pfam" id="PF02321">
    <property type="entry name" value="OEP"/>
    <property type="match status" value="2"/>
</dbReference>
<evidence type="ECO:0000256" key="2">
    <source>
        <dbReference type="ARBA" id="ARBA00022448"/>
    </source>
</evidence>
<accession>A0A3B0YP22</accession>